<accession>A0A0K2TIN4</accession>
<protein>
    <submittedName>
        <fullName evidence="2">Uncharacterized protein</fullName>
    </submittedName>
</protein>
<feature type="region of interest" description="Disordered" evidence="1">
    <location>
        <begin position="1"/>
        <end position="23"/>
    </location>
</feature>
<evidence type="ECO:0000256" key="1">
    <source>
        <dbReference type="SAM" id="MobiDB-lite"/>
    </source>
</evidence>
<reference evidence="2" key="1">
    <citation type="submission" date="2014-05" db="EMBL/GenBank/DDBJ databases">
        <authorList>
            <person name="Chronopoulou M."/>
        </authorList>
    </citation>
    <scope>NUCLEOTIDE SEQUENCE</scope>
    <source>
        <tissue evidence="2">Whole organism</tissue>
    </source>
</reference>
<organism evidence="2">
    <name type="scientific">Lepeophtheirus salmonis</name>
    <name type="common">Salmon louse</name>
    <name type="synonym">Caligus salmonis</name>
    <dbReference type="NCBI Taxonomy" id="72036"/>
    <lineage>
        <taxon>Eukaryota</taxon>
        <taxon>Metazoa</taxon>
        <taxon>Ecdysozoa</taxon>
        <taxon>Arthropoda</taxon>
        <taxon>Crustacea</taxon>
        <taxon>Multicrustacea</taxon>
        <taxon>Hexanauplia</taxon>
        <taxon>Copepoda</taxon>
        <taxon>Siphonostomatoida</taxon>
        <taxon>Caligidae</taxon>
        <taxon>Lepeophtheirus</taxon>
    </lineage>
</organism>
<evidence type="ECO:0000313" key="2">
    <source>
        <dbReference type="EMBL" id="CDW25690.1"/>
    </source>
</evidence>
<proteinExistence type="predicted"/>
<name>A0A0K2TIN4_LEPSM</name>
<sequence>MSNSNVAPGGITSPAPRSPYAKCEGTTKCLSSPGHTPIRPLSHPGITLPFPKGNVKGFDLSNEESNFVPSLRNPP</sequence>
<dbReference type="AlphaFoldDB" id="A0A0K2TIN4"/>
<dbReference type="EMBL" id="HACA01008329">
    <property type="protein sequence ID" value="CDW25690.1"/>
    <property type="molecule type" value="Transcribed_RNA"/>
</dbReference>